<keyword evidence="2 5" id="KW-0479">Metal-binding</keyword>
<dbReference type="EMBL" id="BKCJ010005159">
    <property type="protein sequence ID" value="GEU65219.1"/>
    <property type="molecule type" value="Genomic_DNA"/>
</dbReference>
<comment type="similarity">
    <text evidence="1 5">Belongs to the SINA (Seven in absentia) family.</text>
</comment>
<dbReference type="CDD" id="cd16571">
    <property type="entry name" value="RING-HC_SIAHs"/>
    <property type="match status" value="1"/>
</dbReference>
<evidence type="ECO:0000313" key="8">
    <source>
        <dbReference type="EMBL" id="GEU65219.1"/>
    </source>
</evidence>
<dbReference type="Pfam" id="PF03145">
    <property type="entry name" value="Sina_TRAF"/>
    <property type="match status" value="1"/>
</dbReference>
<dbReference type="GO" id="GO:0061630">
    <property type="term" value="F:ubiquitin protein ligase activity"/>
    <property type="evidence" value="ECO:0007669"/>
    <property type="project" value="UniProtKB-EC"/>
</dbReference>
<dbReference type="InterPro" id="IPR013083">
    <property type="entry name" value="Znf_RING/FYVE/PHD"/>
</dbReference>
<name>A0A6L2LVR4_TANCI</name>
<keyword evidence="5" id="KW-0833">Ubl conjugation pathway</keyword>
<protein>
    <recommendedName>
        <fullName evidence="5">E3 ubiquitin-protein ligase</fullName>
        <ecNumber evidence="5">2.3.2.27</ecNumber>
    </recommendedName>
</protein>
<gene>
    <name evidence="8" type="ORF">Tci_037197</name>
</gene>
<dbReference type="GO" id="GO:0043161">
    <property type="term" value="P:proteasome-mediated ubiquitin-dependent protein catabolic process"/>
    <property type="evidence" value="ECO:0007669"/>
    <property type="project" value="TreeGrafter"/>
</dbReference>
<dbReference type="GO" id="GO:0008270">
    <property type="term" value="F:zinc ion binding"/>
    <property type="evidence" value="ECO:0007669"/>
    <property type="project" value="UniProtKB-KW"/>
</dbReference>
<dbReference type="GO" id="GO:0031624">
    <property type="term" value="F:ubiquitin conjugating enzyme binding"/>
    <property type="evidence" value="ECO:0007669"/>
    <property type="project" value="TreeGrafter"/>
</dbReference>
<dbReference type="PANTHER" id="PTHR45877">
    <property type="entry name" value="E3 UBIQUITIN-PROTEIN LIGASE SIAH2"/>
    <property type="match status" value="1"/>
</dbReference>
<dbReference type="SUPFAM" id="SSF57850">
    <property type="entry name" value="RING/U-box"/>
    <property type="match status" value="1"/>
</dbReference>
<feature type="domain" description="E3 ubiquitin-protein ligase Sina-like RING finger" evidence="7">
    <location>
        <begin position="44"/>
        <end position="79"/>
    </location>
</feature>
<comment type="catalytic activity">
    <reaction evidence="5">
        <text>S-ubiquitinyl-[E2 ubiquitin-conjugating enzyme]-L-cysteine + [acceptor protein]-L-lysine = [E2 ubiquitin-conjugating enzyme]-L-cysteine + N(6)-ubiquitinyl-[acceptor protein]-L-lysine.</text>
        <dbReference type="EC" id="2.3.2.27"/>
    </reaction>
</comment>
<dbReference type="InterPro" id="IPR018121">
    <property type="entry name" value="7-in-absentia-prot_TRAF-dom"/>
</dbReference>
<reference evidence="8" key="1">
    <citation type="journal article" date="2019" name="Sci. Rep.">
        <title>Draft genome of Tanacetum cinerariifolium, the natural source of mosquito coil.</title>
        <authorList>
            <person name="Yamashiro T."/>
            <person name="Shiraishi A."/>
            <person name="Satake H."/>
            <person name="Nakayama K."/>
        </authorList>
    </citation>
    <scope>NUCLEOTIDE SEQUENCE</scope>
</reference>
<comment type="pathway">
    <text evidence="5">Protein modification; protein ubiquitination.</text>
</comment>
<dbReference type="AlphaFoldDB" id="A0A6L2LVR4"/>
<comment type="domain">
    <text evidence="5">The SBD domain (substrate-binding domain) mediates the interaction with substrate proteins. It is related to the TRAF family.</text>
</comment>
<organism evidence="8">
    <name type="scientific">Tanacetum cinerariifolium</name>
    <name type="common">Dalmatian daisy</name>
    <name type="synonym">Chrysanthemum cinerariifolium</name>
    <dbReference type="NCBI Taxonomy" id="118510"/>
    <lineage>
        <taxon>Eukaryota</taxon>
        <taxon>Viridiplantae</taxon>
        <taxon>Streptophyta</taxon>
        <taxon>Embryophyta</taxon>
        <taxon>Tracheophyta</taxon>
        <taxon>Spermatophyta</taxon>
        <taxon>Magnoliopsida</taxon>
        <taxon>eudicotyledons</taxon>
        <taxon>Gunneridae</taxon>
        <taxon>Pentapetalae</taxon>
        <taxon>asterids</taxon>
        <taxon>campanulids</taxon>
        <taxon>Asterales</taxon>
        <taxon>Asteraceae</taxon>
        <taxon>Asteroideae</taxon>
        <taxon>Anthemideae</taxon>
        <taxon>Anthemidinae</taxon>
        <taxon>Tanacetum</taxon>
    </lineage>
</organism>
<dbReference type="InterPro" id="IPR004162">
    <property type="entry name" value="SINA-like_animal"/>
</dbReference>
<evidence type="ECO:0000256" key="5">
    <source>
        <dbReference type="RuleBase" id="RU201113"/>
    </source>
</evidence>
<comment type="function">
    <text evidence="5">E3 ubiquitin-protein ligase that mediates ubiquitination and subsequent proteasomal degradation of target proteins. E3 ubiquitin ligases accept ubiquitin from an E2 ubiquitin-conjugating enzyme in the form of a thioester and then directly transfers the ubiquitin to targeted substrates.</text>
</comment>
<dbReference type="GO" id="GO:0005737">
    <property type="term" value="C:cytoplasm"/>
    <property type="evidence" value="ECO:0007669"/>
    <property type="project" value="InterPro"/>
</dbReference>
<keyword evidence="4 5" id="KW-0862">Zinc</keyword>
<evidence type="ECO:0000259" key="6">
    <source>
        <dbReference type="Pfam" id="PF03145"/>
    </source>
</evidence>
<dbReference type="EC" id="2.3.2.27" evidence="5"/>
<comment type="domain">
    <text evidence="5">The RING-type zinc finger domain is essential for ubiquitin ligase activity.</text>
</comment>
<proteinExistence type="inferred from homology"/>
<sequence length="188" mass="21539">MDSVEHVYDDRMMNKTAESNTRASKWELEKEKLVFNNVSELLECPVCVTIMSAPIYQCPNDHTLCSMSKSRVENCCPICRTDMGSIRCLALEKVAKPLEVSYDCPCHDRGCHVAYLRFMGEENKAKTFSYSLEIGRDGQNLTYKGVPRSICVCNDNFFNDGMLVSPSFWEENEQKRRLKLKGQILLID</sequence>
<dbReference type="PANTHER" id="PTHR45877:SF2">
    <property type="entry name" value="E3 UBIQUITIN-PROTEIN LIGASE SINA-RELATED"/>
    <property type="match status" value="1"/>
</dbReference>
<evidence type="ECO:0000256" key="3">
    <source>
        <dbReference type="ARBA" id="ARBA00022771"/>
    </source>
</evidence>
<evidence type="ECO:0000256" key="4">
    <source>
        <dbReference type="ARBA" id="ARBA00022833"/>
    </source>
</evidence>
<dbReference type="Gene3D" id="3.30.40.10">
    <property type="entry name" value="Zinc/RING finger domain, C3HC4 (zinc finger)"/>
    <property type="match status" value="1"/>
</dbReference>
<dbReference type="InterPro" id="IPR049548">
    <property type="entry name" value="Sina-like_RING"/>
</dbReference>
<evidence type="ECO:0000259" key="7">
    <source>
        <dbReference type="Pfam" id="PF21362"/>
    </source>
</evidence>
<dbReference type="Gene3D" id="2.60.210.10">
    <property type="entry name" value="Apoptosis, Tumor Necrosis Factor Receptor Associated Protein 2, Chain A"/>
    <property type="match status" value="1"/>
</dbReference>
<keyword evidence="3 5" id="KW-0863">Zinc-finger</keyword>
<evidence type="ECO:0000256" key="2">
    <source>
        <dbReference type="ARBA" id="ARBA00022723"/>
    </source>
</evidence>
<evidence type="ECO:0000256" key="1">
    <source>
        <dbReference type="ARBA" id="ARBA00009119"/>
    </source>
</evidence>
<dbReference type="InterPro" id="IPR008974">
    <property type="entry name" value="TRAF-like"/>
</dbReference>
<dbReference type="Pfam" id="PF21362">
    <property type="entry name" value="Sina_RING"/>
    <property type="match status" value="1"/>
</dbReference>
<comment type="caution">
    <text evidence="8">The sequence shown here is derived from an EMBL/GenBank/DDBJ whole genome shotgun (WGS) entry which is preliminary data.</text>
</comment>
<feature type="domain" description="Seven-in-absentia protein TRAF-like" evidence="6">
    <location>
        <begin position="112"/>
        <end position="160"/>
    </location>
</feature>
<accession>A0A6L2LVR4</accession>